<feature type="domain" description="Ig-like" evidence="7">
    <location>
        <begin position="11"/>
        <end position="107"/>
    </location>
</feature>
<dbReference type="SMART" id="SM00409">
    <property type="entry name" value="IG"/>
    <property type="match status" value="1"/>
</dbReference>
<sequence length="327" mass="36070">MAGEVTYLLLPVLLVLLASGSWAQMAELLHKLEGETISVRCPYQCYQASRRKVWCRQTSVDRCFTLVDSSRPRAWGSRYFIQDDRNSCHFTVTMTELTVKDSGFYWCGIHESYRIILGIIHLMVSQGTVNDIPTPSSQPSISSHSLLTVPNAPNNYTATDAQLSGEGMSPPSHWKFIIPGVVVAALLLLALALLMALYLRKARGRAGKGEDGSHHVYDDIAAQKEPTLSAPKRATDHCSRDLYNGHLVFFDSQGFSQPMVSDEDTEAICYASLIHLNQFSHEDSIYANTNPNLKPTPDPLLSVEYASITGNGPRPSKSAAPEGEPRN</sequence>
<feature type="chain" id="PRO_5046220408" evidence="6">
    <location>
        <begin position="24"/>
        <end position="327"/>
    </location>
</feature>
<reference evidence="9" key="1">
    <citation type="submission" date="2025-08" db="UniProtKB">
        <authorList>
            <consortium name="RefSeq"/>
        </authorList>
    </citation>
    <scope>IDENTIFICATION</scope>
</reference>
<gene>
    <name evidence="9" type="primary">LOC103591051</name>
</gene>
<evidence type="ECO:0000259" key="7">
    <source>
        <dbReference type="PROSITE" id="PS50835"/>
    </source>
</evidence>
<keyword evidence="5" id="KW-0812">Transmembrane</keyword>
<keyword evidence="2" id="KW-1015">Disulfide bond</keyword>
<dbReference type="InterPro" id="IPR013106">
    <property type="entry name" value="Ig_V-set"/>
</dbReference>
<dbReference type="GeneID" id="103591051"/>
<dbReference type="InterPro" id="IPR013783">
    <property type="entry name" value="Ig-like_fold"/>
</dbReference>
<evidence type="ECO:0000256" key="3">
    <source>
        <dbReference type="ARBA" id="ARBA00023319"/>
    </source>
</evidence>
<feature type="region of interest" description="Disordered" evidence="4">
    <location>
        <begin position="290"/>
        <end position="327"/>
    </location>
</feature>
<dbReference type="Gene3D" id="2.60.40.10">
    <property type="entry name" value="Immunoglobulins"/>
    <property type="match status" value="1"/>
</dbReference>
<evidence type="ECO:0000256" key="2">
    <source>
        <dbReference type="ARBA" id="ARBA00023157"/>
    </source>
</evidence>
<feature type="transmembrane region" description="Helical" evidence="5">
    <location>
        <begin position="176"/>
        <end position="199"/>
    </location>
</feature>
<dbReference type="CDD" id="cd05716">
    <property type="entry name" value="IgV_pIgR_like"/>
    <property type="match status" value="1"/>
</dbReference>
<evidence type="ECO:0000256" key="1">
    <source>
        <dbReference type="ARBA" id="ARBA00022729"/>
    </source>
</evidence>
<keyword evidence="8" id="KW-1185">Reference proteome</keyword>
<keyword evidence="1 6" id="KW-0732">Signal</keyword>
<dbReference type="Pfam" id="PF07686">
    <property type="entry name" value="V-set"/>
    <property type="match status" value="1"/>
</dbReference>
<evidence type="ECO:0000256" key="5">
    <source>
        <dbReference type="SAM" id="Phobius"/>
    </source>
</evidence>
<accession>A0ABM0QTH2</accession>
<keyword evidence="5" id="KW-1133">Transmembrane helix</keyword>
<dbReference type="InterPro" id="IPR036179">
    <property type="entry name" value="Ig-like_dom_sf"/>
</dbReference>
<dbReference type="InterPro" id="IPR003599">
    <property type="entry name" value="Ig_sub"/>
</dbReference>
<evidence type="ECO:0000313" key="9">
    <source>
        <dbReference type="RefSeq" id="XP_008571663.1"/>
    </source>
</evidence>
<protein>
    <submittedName>
        <fullName evidence="9">Trem-like transcript 4 protein</fullName>
    </submittedName>
</protein>
<dbReference type="PANTHER" id="PTHR16423">
    <property type="entry name" value="TREM-LIKE TRANSCRIPT PROTEIN"/>
    <property type="match status" value="1"/>
</dbReference>
<dbReference type="InterPro" id="IPR007110">
    <property type="entry name" value="Ig-like_dom"/>
</dbReference>
<dbReference type="Proteomes" id="UP000694923">
    <property type="component" value="Unplaced"/>
</dbReference>
<evidence type="ECO:0000256" key="6">
    <source>
        <dbReference type="SAM" id="SignalP"/>
    </source>
</evidence>
<dbReference type="SUPFAM" id="SSF48726">
    <property type="entry name" value="Immunoglobulin"/>
    <property type="match status" value="1"/>
</dbReference>
<dbReference type="RefSeq" id="XP_008571663.1">
    <property type="nucleotide sequence ID" value="XM_008573441.1"/>
</dbReference>
<dbReference type="PROSITE" id="PS50835">
    <property type="entry name" value="IG_LIKE"/>
    <property type="match status" value="1"/>
</dbReference>
<name>A0ABM0QTH2_GALVR</name>
<keyword evidence="5" id="KW-0472">Membrane</keyword>
<dbReference type="InterPro" id="IPR052314">
    <property type="entry name" value="Immune_rcpt_domain"/>
</dbReference>
<evidence type="ECO:0000313" key="8">
    <source>
        <dbReference type="Proteomes" id="UP000694923"/>
    </source>
</evidence>
<evidence type="ECO:0000256" key="4">
    <source>
        <dbReference type="SAM" id="MobiDB-lite"/>
    </source>
</evidence>
<feature type="signal peptide" evidence="6">
    <location>
        <begin position="1"/>
        <end position="23"/>
    </location>
</feature>
<organism evidence="8 9">
    <name type="scientific">Galeopterus variegatus</name>
    <name type="common">Malayan flying lemur</name>
    <name type="synonym">Cynocephalus variegatus</name>
    <dbReference type="NCBI Taxonomy" id="482537"/>
    <lineage>
        <taxon>Eukaryota</taxon>
        <taxon>Metazoa</taxon>
        <taxon>Chordata</taxon>
        <taxon>Craniata</taxon>
        <taxon>Vertebrata</taxon>
        <taxon>Euteleostomi</taxon>
        <taxon>Mammalia</taxon>
        <taxon>Eutheria</taxon>
        <taxon>Euarchontoglires</taxon>
        <taxon>Dermoptera</taxon>
        <taxon>Cynocephalidae</taxon>
        <taxon>Galeopterus</taxon>
    </lineage>
</organism>
<keyword evidence="3" id="KW-0393">Immunoglobulin domain</keyword>
<dbReference type="PANTHER" id="PTHR16423:SF10">
    <property type="entry name" value="CRKD-BINDING PROTEIN-RELATED"/>
    <property type="match status" value="1"/>
</dbReference>
<proteinExistence type="predicted"/>